<name>A0A835FYH2_9POAL</name>
<accession>A0A835FYH2</accession>
<protein>
    <submittedName>
        <fullName evidence="1">Uncharacterized protein</fullName>
    </submittedName>
</protein>
<gene>
    <name evidence="1" type="ORF">HU200_001682</name>
</gene>
<reference evidence="1" key="1">
    <citation type="submission" date="2020-07" db="EMBL/GenBank/DDBJ databases">
        <title>Genome sequence and genetic diversity analysis of an under-domesticated orphan crop, white fonio (Digitaria exilis).</title>
        <authorList>
            <person name="Bennetzen J.L."/>
            <person name="Chen S."/>
            <person name="Ma X."/>
            <person name="Wang X."/>
            <person name="Yssel A.E.J."/>
            <person name="Chaluvadi S.R."/>
            <person name="Johnson M."/>
            <person name="Gangashetty P."/>
            <person name="Hamidou F."/>
            <person name="Sanogo M.D."/>
            <person name="Zwaenepoel A."/>
            <person name="Wallace J."/>
            <person name="Van De Peer Y."/>
            <person name="Van Deynze A."/>
        </authorList>
    </citation>
    <scope>NUCLEOTIDE SEQUENCE</scope>
    <source>
        <tissue evidence="1">Leaves</tissue>
    </source>
</reference>
<organism evidence="1 2">
    <name type="scientific">Digitaria exilis</name>
    <dbReference type="NCBI Taxonomy" id="1010633"/>
    <lineage>
        <taxon>Eukaryota</taxon>
        <taxon>Viridiplantae</taxon>
        <taxon>Streptophyta</taxon>
        <taxon>Embryophyta</taxon>
        <taxon>Tracheophyta</taxon>
        <taxon>Spermatophyta</taxon>
        <taxon>Magnoliopsida</taxon>
        <taxon>Liliopsida</taxon>
        <taxon>Poales</taxon>
        <taxon>Poaceae</taxon>
        <taxon>PACMAD clade</taxon>
        <taxon>Panicoideae</taxon>
        <taxon>Panicodae</taxon>
        <taxon>Paniceae</taxon>
        <taxon>Anthephorinae</taxon>
        <taxon>Digitaria</taxon>
    </lineage>
</organism>
<keyword evidence="2" id="KW-1185">Reference proteome</keyword>
<comment type="caution">
    <text evidence="1">The sequence shown here is derived from an EMBL/GenBank/DDBJ whole genome shotgun (WGS) entry which is preliminary data.</text>
</comment>
<dbReference type="OrthoDB" id="694746at2759"/>
<evidence type="ECO:0000313" key="2">
    <source>
        <dbReference type="Proteomes" id="UP000636709"/>
    </source>
</evidence>
<dbReference type="PANTHER" id="PTHR34591:SF58">
    <property type="entry name" value="F-BOX DOMAIN-CONTAINING PROTEIN"/>
    <property type="match status" value="1"/>
</dbReference>
<proteinExistence type="predicted"/>
<dbReference type="AlphaFoldDB" id="A0A835FYH2"/>
<dbReference type="Proteomes" id="UP000636709">
    <property type="component" value="Unassembled WGS sequence"/>
</dbReference>
<dbReference type="EMBL" id="JACEFO010000138">
    <property type="protein sequence ID" value="KAF8780548.1"/>
    <property type="molecule type" value="Genomic_DNA"/>
</dbReference>
<evidence type="ECO:0000313" key="1">
    <source>
        <dbReference type="EMBL" id="KAF8780548.1"/>
    </source>
</evidence>
<sequence length="403" mass="45582">MSSRTRIRIPCRFYIQRLHLLPVSLGGIFVGLGHEPAPPVFFARPSTTGPKISARLEGYVAMPSPIDIPTILDCCNGLLLLDGRVVNPATRQWVSLPPCPALPAPVRGFGCHDACLAFDPTVSPHYEVLLIDSYLCYTTLDEGSEWPPSTFMVPVYSSKTRAWETKPFVREGGAAGTIADVRSAEVPAHRHTAYRRETLYVHCKGDYVMRITLSDSKYQVIKLPAGINASVYDEIYLGRSKKGVYCAVADNNNDDEKRLQVLFLDELGDRIEWIVKYEIDLEAHLYRNRDCIINRPWRLQDDNQHEDCSQGVTAGYDLLWDSDDDNLIDIQDTGEKYRCGYISIFGFHPFKEVVFLCTWDDRVMACHLKSSKIQDLGQVKTEYHGDVIDIAFVYTPYRVGELC</sequence>
<dbReference type="PANTHER" id="PTHR34591">
    <property type="entry name" value="OS03G0653100 PROTEIN-RELATED"/>
    <property type="match status" value="1"/>
</dbReference>